<organism evidence="1 2">
    <name type="scientific">Citrobacter pasteurii</name>
    <dbReference type="NCBI Taxonomy" id="1563222"/>
    <lineage>
        <taxon>Bacteria</taxon>
        <taxon>Pseudomonadati</taxon>
        <taxon>Pseudomonadota</taxon>
        <taxon>Gammaproteobacteria</taxon>
        <taxon>Enterobacterales</taxon>
        <taxon>Enterobacteriaceae</taxon>
        <taxon>Citrobacter</taxon>
    </lineage>
</organism>
<reference evidence="1 2" key="1">
    <citation type="submission" date="2021-06" db="EMBL/GenBank/DDBJ databases">
        <title>FDA dAtabase for Regulatory Grade micrObial Sequences (FDA-ARGOS): Supporting development and validation of Infectious Disease Dx tests.</title>
        <authorList>
            <person name="Sproer C."/>
            <person name="Gronow S."/>
            <person name="Severitt S."/>
            <person name="Schroder I."/>
            <person name="Tallon L."/>
            <person name="Sadzewicz L."/>
            <person name="Zhao X."/>
            <person name="Boylan J."/>
            <person name="Ott S."/>
            <person name="Bowen H."/>
            <person name="Vavikolanu K."/>
            <person name="Mehta A."/>
            <person name="Aluvathingal J."/>
            <person name="Nadendla S."/>
            <person name="Lowell S."/>
            <person name="Myers T."/>
            <person name="Yan Y."/>
        </authorList>
    </citation>
    <scope>NUCLEOTIDE SEQUENCE [LARGE SCALE GENOMIC DNA]</scope>
    <source>
        <strain evidence="1 2">FDAARGOS 1424</strain>
    </source>
</reference>
<protein>
    <submittedName>
        <fullName evidence="1">Tail fiber assembly protein</fullName>
    </submittedName>
</protein>
<proteinExistence type="predicted"/>
<name>A0ABX8K421_9ENTR</name>
<dbReference type="Proteomes" id="UP000683579">
    <property type="component" value="Chromosome"/>
</dbReference>
<dbReference type="InterPro" id="IPR003458">
    <property type="entry name" value="Phage_T4_Gp38_tail_assem"/>
</dbReference>
<keyword evidence="2" id="KW-1185">Reference proteome</keyword>
<accession>A0ABX8K421</accession>
<gene>
    <name evidence="1" type="ORF">I6L54_17465</name>
</gene>
<dbReference type="Pfam" id="PF02413">
    <property type="entry name" value="Caudo_TAP"/>
    <property type="match status" value="1"/>
</dbReference>
<dbReference type="PANTHER" id="PTHR34413">
    <property type="entry name" value="PROPHAGE TAIL FIBER ASSEMBLY PROTEIN HOMOLOG TFAE-RELATED-RELATED"/>
    <property type="match status" value="1"/>
</dbReference>
<evidence type="ECO:0000313" key="2">
    <source>
        <dbReference type="Proteomes" id="UP000683579"/>
    </source>
</evidence>
<dbReference type="PANTHER" id="PTHR34413:SF2">
    <property type="entry name" value="PROPHAGE TAIL FIBER ASSEMBLY PROTEIN HOMOLOG TFAE-RELATED"/>
    <property type="match status" value="1"/>
</dbReference>
<dbReference type="EMBL" id="CP077262">
    <property type="protein sequence ID" value="QXA43749.1"/>
    <property type="molecule type" value="Genomic_DNA"/>
</dbReference>
<sequence length="188" mass="20681">MAKAILNKYGIATEAGNITVYNYDSKTREYLSSAVEFLAVGVGIPAHSCTDAPVEKKEGFAVCRTASLDGWEYITDHRGEAVYDKQTGQPVELTALGNYPDSVTTIAPSTLYDKWNGSTWVTDTDAKNDAARDNFEQKKKALRAIADAEMDWLQDAVDAGIATEEETATLAAWRKYRVLLMRVDVSLT</sequence>
<evidence type="ECO:0000313" key="1">
    <source>
        <dbReference type="EMBL" id="QXA43749.1"/>
    </source>
</evidence>
<dbReference type="RefSeq" id="WP_040233914.1">
    <property type="nucleotide sequence ID" value="NZ_CDHL01000052.1"/>
</dbReference>
<dbReference type="InterPro" id="IPR051220">
    <property type="entry name" value="TFA_Chaperone"/>
</dbReference>